<proteinExistence type="predicted"/>
<protein>
    <submittedName>
        <fullName evidence="1">Uncharacterized protein</fullName>
    </submittedName>
</protein>
<dbReference type="Proteomes" id="UP000269396">
    <property type="component" value="Unassembled WGS sequence"/>
</dbReference>
<gene>
    <name evidence="1" type="ORF">SMTD_LOCUS345</name>
</gene>
<dbReference type="AlphaFoldDB" id="A0A3P7X8B8"/>
<evidence type="ECO:0000313" key="2">
    <source>
        <dbReference type="Proteomes" id="UP000269396"/>
    </source>
</evidence>
<sequence length="83" mass="9796">MGTQKNQAYFVSYTYIDLQLIVESHLKLYGIQSETVAYPHYNNMKMMTNSMVMAMVIQRLDEGNEQPVFLYLEMTYISMYFQG</sequence>
<accession>A0A3P7X8B8</accession>
<evidence type="ECO:0000313" key="1">
    <source>
        <dbReference type="EMBL" id="VDO69616.1"/>
    </source>
</evidence>
<organism evidence="1 2">
    <name type="scientific">Schistosoma mattheei</name>
    <dbReference type="NCBI Taxonomy" id="31246"/>
    <lineage>
        <taxon>Eukaryota</taxon>
        <taxon>Metazoa</taxon>
        <taxon>Spiralia</taxon>
        <taxon>Lophotrochozoa</taxon>
        <taxon>Platyhelminthes</taxon>
        <taxon>Trematoda</taxon>
        <taxon>Digenea</taxon>
        <taxon>Strigeidida</taxon>
        <taxon>Schistosomatoidea</taxon>
        <taxon>Schistosomatidae</taxon>
        <taxon>Schistosoma</taxon>
    </lineage>
</organism>
<name>A0A3P7X8B8_9TREM</name>
<dbReference type="EMBL" id="UZAL01000287">
    <property type="protein sequence ID" value="VDO69616.1"/>
    <property type="molecule type" value="Genomic_DNA"/>
</dbReference>
<keyword evidence="2" id="KW-1185">Reference proteome</keyword>
<reference evidence="1 2" key="1">
    <citation type="submission" date="2018-11" db="EMBL/GenBank/DDBJ databases">
        <authorList>
            <consortium name="Pathogen Informatics"/>
        </authorList>
    </citation>
    <scope>NUCLEOTIDE SEQUENCE [LARGE SCALE GENOMIC DNA]</scope>
    <source>
        <strain>Denwood</strain>
        <strain evidence="2">Zambia</strain>
    </source>
</reference>